<reference evidence="1 2" key="1">
    <citation type="submission" date="2023-09" db="EMBL/GenBank/DDBJ databases">
        <authorList>
            <person name="Zhai L."/>
        </authorList>
    </citation>
    <scope>NUCLEOTIDE SEQUENCE [LARGE SCALE GENOMIC DNA]</scope>
    <source>
        <strain evidence="1 2">5 N-1</strain>
    </source>
</reference>
<dbReference type="EMBL" id="JAVJAN010000008">
    <property type="protein sequence ID" value="MDR5586607.1"/>
    <property type="molecule type" value="Genomic_DNA"/>
</dbReference>
<dbReference type="RefSeq" id="WP_309556082.1">
    <property type="nucleotide sequence ID" value="NZ_JAVJAN010000008.1"/>
</dbReference>
<dbReference type="NCBIfam" id="TIGR01669">
    <property type="entry name" value="phage_XkdX"/>
    <property type="match status" value="1"/>
</dbReference>
<dbReference type="Pfam" id="PF09693">
    <property type="entry name" value="Phage_XkdX"/>
    <property type="match status" value="1"/>
</dbReference>
<gene>
    <name evidence="1" type="ORF">RGC78_03930</name>
</gene>
<name>A0ABU1EEP8_9CLOT</name>
<evidence type="ECO:0000313" key="1">
    <source>
        <dbReference type="EMBL" id="MDR5586607.1"/>
    </source>
</evidence>
<sequence length="43" mass="5272">MFSYIKEYYNLKLYDNEKVKVFVKVNWITIEQYKDITGVDYVA</sequence>
<evidence type="ECO:0000313" key="2">
    <source>
        <dbReference type="Proteomes" id="UP001256646"/>
    </source>
</evidence>
<proteinExistence type="predicted"/>
<accession>A0ABU1EEP8</accession>
<keyword evidence="2" id="KW-1185">Reference proteome</keyword>
<organism evidence="1 2">
    <name type="scientific">Clostridium aquiflavi</name>
    <dbReference type="NCBI Taxonomy" id="3073603"/>
    <lineage>
        <taxon>Bacteria</taxon>
        <taxon>Bacillati</taxon>
        <taxon>Bacillota</taxon>
        <taxon>Clostridia</taxon>
        <taxon>Eubacteriales</taxon>
        <taxon>Clostridiaceae</taxon>
        <taxon>Clostridium</taxon>
    </lineage>
</organism>
<comment type="caution">
    <text evidence="1">The sequence shown here is derived from an EMBL/GenBank/DDBJ whole genome shotgun (WGS) entry which is preliminary data.</text>
</comment>
<protein>
    <submittedName>
        <fullName evidence="1">XkdX family protein</fullName>
    </submittedName>
</protein>
<dbReference type="InterPro" id="IPR010022">
    <property type="entry name" value="XkdX"/>
</dbReference>
<dbReference type="Proteomes" id="UP001256646">
    <property type="component" value="Unassembled WGS sequence"/>
</dbReference>